<gene>
    <name evidence="1" type="ORF">EPI10_005060</name>
</gene>
<sequence>MNLWTDGKSERVIQMLEDMLHACVIDFEFGWERYLPLAEFFPMSIQMAPYEVLYGRRCRSPMCWM</sequence>
<dbReference type="Gene3D" id="3.30.420.10">
    <property type="entry name" value="Ribonuclease H-like superfamily/Ribonuclease H"/>
    <property type="match status" value="1"/>
</dbReference>
<keyword evidence="1" id="KW-0378">Hydrolase</keyword>
<dbReference type="EMBL" id="SMMG02000002">
    <property type="protein sequence ID" value="KAA3482845.1"/>
    <property type="molecule type" value="Genomic_DNA"/>
</dbReference>
<organism evidence="1 2">
    <name type="scientific">Gossypium australe</name>
    <dbReference type="NCBI Taxonomy" id="47621"/>
    <lineage>
        <taxon>Eukaryota</taxon>
        <taxon>Viridiplantae</taxon>
        <taxon>Streptophyta</taxon>
        <taxon>Embryophyta</taxon>
        <taxon>Tracheophyta</taxon>
        <taxon>Spermatophyta</taxon>
        <taxon>Magnoliopsida</taxon>
        <taxon>eudicotyledons</taxon>
        <taxon>Gunneridae</taxon>
        <taxon>Pentapetalae</taxon>
        <taxon>rosids</taxon>
        <taxon>malvids</taxon>
        <taxon>Malvales</taxon>
        <taxon>Malvaceae</taxon>
        <taxon>Malvoideae</taxon>
        <taxon>Gossypium</taxon>
    </lineage>
</organism>
<dbReference type="OrthoDB" id="1909122at2759"/>
<evidence type="ECO:0000313" key="2">
    <source>
        <dbReference type="Proteomes" id="UP000325315"/>
    </source>
</evidence>
<keyword evidence="2" id="KW-1185">Reference proteome</keyword>
<keyword evidence="1" id="KW-0645">Protease</keyword>
<comment type="caution">
    <text evidence="1">The sequence shown here is derived from an EMBL/GenBank/DDBJ whole genome shotgun (WGS) entry which is preliminary data.</text>
</comment>
<protein>
    <submittedName>
        <fullName evidence="1">Gag protease polyprotein</fullName>
    </submittedName>
</protein>
<dbReference type="Proteomes" id="UP000325315">
    <property type="component" value="Unassembled WGS sequence"/>
</dbReference>
<evidence type="ECO:0000313" key="1">
    <source>
        <dbReference type="EMBL" id="KAA3482845.1"/>
    </source>
</evidence>
<proteinExistence type="predicted"/>
<reference evidence="2" key="1">
    <citation type="journal article" date="2019" name="Plant Biotechnol. J.">
        <title>Genome sequencing of the Australian wild diploid species Gossypium australe highlights disease resistance and delayed gland morphogenesis.</title>
        <authorList>
            <person name="Cai Y."/>
            <person name="Cai X."/>
            <person name="Wang Q."/>
            <person name="Wang P."/>
            <person name="Zhang Y."/>
            <person name="Cai C."/>
            <person name="Xu Y."/>
            <person name="Wang K."/>
            <person name="Zhou Z."/>
            <person name="Wang C."/>
            <person name="Geng S."/>
            <person name="Li B."/>
            <person name="Dong Q."/>
            <person name="Hou Y."/>
            <person name="Wang H."/>
            <person name="Ai P."/>
            <person name="Liu Z."/>
            <person name="Yi F."/>
            <person name="Sun M."/>
            <person name="An G."/>
            <person name="Cheng J."/>
            <person name="Zhang Y."/>
            <person name="Shi Q."/>
            <person name="Xie Y."/>
            <person name="Shi X."/>
            <person name="Chang Y."/>
            <person name="Huang F."/>
            <person name="Chen Y."/>
            <person name="Hong S."/>
            <person name="Mi L."/>
            <person name="Sun Q."/>
            <person name="Zhang L."/>
            <person name="Zhou B."/>
            <person name="Peng R."/>
            <person name="Zhang X."/>
            <person name="Liu F."/>
        </authorList>
    </citation>
    <scope>NUCLEOTIDE SEQUENCE [LARGE SCALE GENOMIC DNA]</scope>
    <source>
        <strain evidence="2">cv. PA1801</strain>
    </source>
</reference>
<dbReference type="AlphaFoldDB" id="A0A5B6WPB5"/>
<name>A0A5B6WPB5_9ROSI</name>
<accession>A0A5B6WPB5</accession>
<dbReference type="GO" id="GO:0008233">
    <property type="term" value="F:peptidase activity"/>
    <property type="evidence" value="ECO:0007669"/>
    <property type="project" value="UniProtKB-KW"/>
</dbReference>
<dbReference type="InterPro" id="IPR036397">
    <property type="entry name" value="RNaseH_sf"/>
</dbReference>
<dbReference type="GO" id="GO:0003676">
    <property type="term" value="F:nucleic acid binding"/>
    <property type="evidence" value="ECO:0007669"/>
    <property type="project" value="InterPro"/>
</dbReference>
<dbReference type="GO" id="GO:0006508">
    <property type="term" value="P:proteolysis"/>
    <property type="evidence" value="ECO:0007669"/>
    <property type="project" value="UniProtKB-KW"/>
</dbReference>